<feature type="compositionally biased region" description="Basic and acidic residues" evidence="1">
    <location>
        <begin position="29"/>
        <end position="42"/>
    </location>
</feature>
<protein>
    <submittedName>
        <fullName evidence="2">Uncharacterized protein</fullName>
    </submittedName>
</protein>
<gene>
    <name evidence="2" type="ORF">DID88_003903</name>
</gene>
<dbReference type="Proteomes" id="UP000249056">
    <property type="component" value="Unassembled WGS sequence"/>
</dbReference>
<evidence type="ECO:0000313" key="2">
    <source>
        <dbReference type="EMBL" id="RAL63483.1"/>
    </source>
</evidence>
<comment type="caution">
    <text evidence="2">The sequence shown here is derived from an EMBL/GenBank/DDBJ whole genome shotgun (WGS) entry which is preliminary data.</text>
</comment>
<feature type="compositionally biased region" description="Low complexity" evidence="1">
    <location>
        <begin position="1"/>
        <end position="12"/>
    </location>
</feature>
<name>A0A395IVQ5_9HELO</name>
<dbReference type="EMBL" id="QKRW01000019">
    <property type="protein sequence ID" value="RAL63483.1"/>
    <property type="molecule type" value="Genomic_DNA"/>
</dbReference>
<keyword evidence="3" id="KW-1185">Reference proteome</keyword>
<sequence length="145" mass="14725">MLLTSPLTKPTPTVAPQYTASSTRARPTAGHDDRDRGSELHAKAARRRVKRETIPQVAHDVVAVGPETDDEGSGAVAEDPHGDGRFGLDGARCPDEVDGGEGADGVGYVICAVGKGGGGGGEDLEEGVGVFGFVVVMGCAGVHGF</sequence>
<feature type="compositionally biased region" description="Polar residues" evidence="1">
    <location>
        <begin position="14"/>
        <end position="25"/>
    </location>
</feature>
<feature type="region of interest" description="Disordered" evidence="1">
    <location>
        <begin position="1"/>
        <end position="99"/>
    </location>
</feature>
<dbReference type="AlphaFoldDB" id="A0A395IVQ5"/>
<evidence type="ECO:0000313" key="3">
    <source>
        <dbReference type="Proteomes" id="UP000249056"/>
    </source>
</evidence>
<proteinExistence type="predicted"/>
<organism evidence="2 3">
    <name type="scientific">Monilinia fructigena</name>
    <dbReference type="NCBI Taxonomy" id="38457"/>
    <lineage>
        <taxon>Eukaryota</taxon>
        <taxon>Fungi</taxon>
        <taxon>Dikarya</taxon>
        <taxon>Ascomycota</taxon>
        <taxon>Pezizomycotina</taxon>
        <taxon>Leotiomycetes</taxon>
        <taxon>Helotiales</taxon>
        <taxon>Sclerotiniaceae</taxon>
        <taxon>Monilinia</taxon>
    </lineage>
</organism>
<accession>A0A395IVQ5</accession>
<reference evidence="2 3" key="1">
    <citation type="submission" date="2018-06" db="EMBL/GenBank/DDBJ databases">
        <title>Genome Sequence of the Brown Rot Fungal Pathogen Monilinia fructigena.</title>
        <authorList>
            <person name="Landi L."/>
            <person name="De Miccolis Angelini R.M."/>
            <person name="Pollastro S."/>
            <person name="Abate D."/>
            <person name="Faretra F."/>
            <person name="Romanazzi G."/>
        </authorList>
    </citation>
    <scope>NUCLEOTIDE SEQUENCE [LARGE SCALE GENOMIC DNA]</scope>
    <source>
        <strain evidence="2 3">Mfrg269</strain>
    </source>
</reference>
<evidence type="ECO:0000256" key="1">
    <source>
        <dbReference type="SAM" id="MobiDB-lite"/>
    </source>
</evidence>